<reference evidence="1" key="1">
    <citation type="submission" date="2010-07" db="EMBL/GenBank/DDBJ databases">
        <authorList>
            <consortium name="CONSOLIDER consortium CSD2007-00005"/>
            <person name="Guazzaroni M.-E."/>
            <person name="Richter M."/>
            <person name="Garcia-Salamanca A."/>
            <person name="Yarza P."/>
            <person name="Ferrer M."/>
        </authorList>
    </citation>
    <scope>NUCLEOTIDE SEQUENCE</scope>
</reference>
<organism evidence="1">
    <name type="scientific">sediment metagenome</name>
    <dbReference type="NCBI Taxonomy" id="749907"/>
    <lineage>
        <taxon>unclassified sequences</taxon>
        <taxon>metagenomes</taxon>
        <taxon>ecological metagenomes</taxon>
    </lineage>
</organism>
<evidence type="ECO:0000313" key="1">
    <source>
        <dbReference type="EMBL" id="EFK96406.1"/>
    </source>
</evidence>
<proteinExistence type="predicted"/>
<protein>
    <recommendedName>
        <fullName evidence="2">Hydroxymethylbilane synthase</fullName>
    </recommendedName>
</protein>
<accession>D9PJ60</accession>
<dbReference type="AlphaFoldDB" id="D9PJ60"/>
<dbReference type="GO" id="GO:0004418">
    <property type="term" value="F:hydroxymethylbilane synthase activity"/>
    <property type="evidence" value="ECO:0007669"/>
    <property type="project" value="InterPro"/>
</dbReference>
<sequence>LVSNIDGTQILKETISGPKHSPESIGILLAERLLSMGADKILADIYQGTAQST</sequence>
<dbReference type="Gene3D" id="3.30.160.40">
    <property type="entry name" value="Porphobilinogen deaminase, C-terminal domain"/>
    <property type="match status" value="1"/>
</dbReference>
<dbReference type="EMBL" id="ADZX01000496">
    <property type="protein sequence ID" value="EFK96406.1"/>
    <property type="molecule type" value="Genomic_DNA"/>
</dbReference>
<gene>
    <name evidence="1" type="ORF">LDC_1569</name>
</gene>
<evidence type="ECO:0008006" key="2">
    <source>
        <dbReference type="Google" id="ProtNLM"/>
    </source>
</evidence>
<dbReference type="InterPro" id="IPR036803">
    <property type="entry name" value="Porphobilinogen_deaminase_C_sf"/>
</dbReference>
<dbReference type="SUPFAM" id="SSF54782">
    <property type="entry name" value="Porphobilinogen deaminase (hydroxymethylbilane synthase), C-terminal domain"/>
    <property type="match status" value="1"/>
</dbReference>
<reference evidence="1" key="2">
    <citation type="journal article" date="2011" name="Microb. Ecol.">
        <title>Taxonomic and Functional Metagenomic Profiling of the Microbial Community in the Anoxic Sediment of a Sub-saline Shallow Lake (Laguna de Carrizo, Central Spain).</title>
        <authorList>
            <person name="Ferrer M."/>
            <person name="Guazzaroni M.E."/>
            <person name="Richter M."/>
            <person name="Garcia-Salamanca A."/>
            <person name="Yarza P."/>
            <person name="Suarez-Suarez A."/>
            <person name="Solano J."/>
            <person name="Alcaide M."/>
            <person name="van Dillewijn P."/>
            <person name="Molina-Henares M.A."/>
            <person name="Lopez-Cortes N."/>
            <person name="Al-Ramahi Y."/>
            <person name="Guerrero C."/>
            <person name="Acosta A."/>
            <person name="de Eugenio L.I."/>
            <person name="Martinez V."/>
            <person name="Marques S."/>
            <person name="Rojo F."/>
            <person name="Santero E."/>
            <person name="Genilloud O."/>
            <person name="Perez-Perez J."/>
            <person name="Rossello-Mora R."/>
            <person name="Ramos J.L."/>
        </authorList>
    </citation>
    <scope>NUCLEOTIDE SEQUENCE</scope>
</reference>
<name>D9PJ60_9ZZZZ</name>
<feature type="non-terminal residue" evidence="1">
    <location>
        <position position="1"/>
    </location>
</feature>
<comment type="caution">
    <text evidence="1">The sequence shown here is derived from an EMBL/GenBank/DDBJ whole genome shotgun (WGS) entry which is preliminary data.</text>
</comment>
<dbReference type="GO" id="GO:0033014">
    <property type="term" value="P:tetrapyrrole biosynthetic process"/>
    <property type="evidence" value="ECO:0007669"/>
    <property type="project" value="InterPro"/>
</dbReference>